<accession>A0ABZ1QNI1</accession>
<gene>
    <name evidence="1" type="ORF">OHA91_36390</name>
</gene>
<dbReference type="RefSeq" id="WP_328740803.1">
    <property type="nucleotide sequence ID" value="NZ_CP108036.1"/>
</dbReference>
<evidence type="ECO:0000313" key="1">
    <source>
        <dbReference type="EMBL" id="WUN83508.1"/>
    </source>
</evidence>
<dbReference type="EMBL" id="CP108036">
    <property type="protein sequence ID" value="WUN83508.1"/>
    <property type="molecule type" value="Genomic_DNA"/>
</dbReference>
<keyword evidence="2" id="KW-1185">Reference proteome</keyword>
<evidence type="ECO:0000313" key="2">
    <source>
        <dbReference type="Proteomes" id="UP001432312"/>
    </source>
</evidence>
<proteinExistence type="predicted"/>
<dbReference type="GeneID" id="95501650"/>
<name>A0ABZ1QNI1_9ACTN</name>
<sequence>MTLIPHANDKSVPIPTELRRQVARATGRLRDTAVHVGRLVEDKTPDPVLAGAFRTATRVRDTAARAGRLTGHGNLDSVRAKAGRAATLARANRTALATAAGVLTAAVIARRARRARRAK</sequence>
<organism evidence="1 2">
    <name type="scientific">Streptomyces erythrochromogenes</name>
    <dbReference type="NCBI Taxonomy" id="285574"/>
    <lineage>
        <taxon>Bacteria</taxon>
        <taxon>Bacillati</taxon>
        <taxon>Actinomycetota</taxon>
        <taxon>Actinomycetes</taxon>
        <taxon>Kitasatosporales</taxon>
        <taxon>Streptomycetaceae</taxon>
        <taxon>Streptomyces</taxon>
    </lineage>
</organism>
<evidence type="ECO:0008006" key="3">
    <source>
        <dbReference type="Google" id="ProtNLM"/>
    </source>
</evidence>
<protein>
    <recommendedName>
        <fullName evidence="3">DUF3618 domain-containing protein</fullName>
    </recommendedName>
</protein>
<reference evidence="1" key="1">
    <citation type="submission" date="2022-10" db="EMBL/GenBank/DDBJ databases">
        <title>The complete genomes of actinobacterial strains from the NBC collection.</title>
        <authorList>
            <person name="Joergensen T.S."/>
            <person name="Alvarez Arevalo M."/>
            <person name="Sterndorff E.B."/>
            <person name="Faurdal D."/>
            <person name="Vuksanovic O."/>
            <person name="Mourched A.-S."/>
            <person name="Charusanti P."/>
            <person name="Shaw S."/>
            <person name="Blin K."/>
            <person name="Weber T."/>
        </authorList>
    </citation>
    <scope>NUCLEOTIDE SEQUENCE</scope>
    <source>
        <strain evidence="1">NBC_00303</strain>
    </source>
</reference>
<dbReference type="Proteomes" id="UP001432312">
    <property type="component" value="Chromosome"/>
</dbReference>